<proteinExistence type="inferred from homology"/>
<feature type="transmembrane region" description="Helical" evidence="9">
    <location>
        <begin position="138"/>
        <end position="158"/>
    </location>
</feature>
<name>A0A329QPT1_9ACTN</name>
<dbReference type="PANTHER" id="PTHR30472:SF67">
    <property type="entry name" value="PERMEASE OF ABC TRANSPORTER-RELATED"/>
    <property type="match status" value="1"/>
</dbReference>
<evidence type="ECO:0000256" key="2">
    <source>
        <dbReference type="ARBA" id="ARBA00007935"/>
    </source>
</evidence>
<protein>
    <submittedName>
        <fullName evidence="10">Iron ABC transporter permease</fullName>
    </submittedName>
</protein>
<dbReference type="Gene3D" id="1.10.3470.10">
    <property type="entry name" value="ABC transporter involved in vitamin B12 uptake, BtuC"/>
    <property type="match status" value="1"/>
</dbReference>
<dbReference type="SUPFAM" id="SSF81345">
    <property type="entry name" value="ABC transporter involved in vitamin B12 uptake, BtuC"/>
    <property type="match status" value="1"/>
</dbReference>
<feature type="transmembrane region" description="Helical" evidence="9">
    <location>
        <begin position="285"/>
        <end position="312"/>
    </location>
</feature>
<dbReference type="InterPro" id="IPR037294">
    <property type="entry name" value="ABC_BtuC-like"/>
</dbReference>
<dbReference type="RefSeq" id="WP_112258370.1">
    <property type="nucleotide sequence ID" value="NZ_QMIG01000009.1"/>
</dbReference>
<dbReference type="GO" id="GO:0022857">
    <property type="term" value="F:transmembrane transporter activity"/>
    <property type="evidence" value="ECO:0007669"/>
    <property type="project" value="InterPro"/>
</dbReference>
<keyword evidence="6 9" id="KW-1133">Transmembrane helix</keyword>
<evidence type="ECO:0000256" key="8">
    <source>
        <dbReference type="SAM" id="MobiDB-lite"/>
    </source>
</evidence>
<evidence type="ECO:0000256" key="5">
    <source>
        <dbReference type="ARBA" id="ARBA00022692"/>
    </source>
</evidence>
<dbReference type="Pfam" id="PF01032">
    <property type="entry name" value="FecCD"/>
    <property type="match status" value="1"/>
</dbReference>
<keyword evidence="3" id="KW-0813">Transport</keyword>
<dbReference type="FunFam" id="1.10.3470.10:FF:000001">
    <property type="entry name" value="Vitamin B12 ABC transporter permease BtuC"/>
    <property type="match status" value="1"/>
</dbReference>
<dbReference type="EMBL" id="QMIG01000009">
    <property type="protein sequence ID" value="RAW14176.1"/>
    <property type="molecule type" value="Genomic_DNA"/>
</dbReference>
<dbReference type="OrthoDB" id="9782305at2"/>
<feature type="transmembrane region" description="Helical" evidence="9">
    <location>
        <begin position="165"/>
        <end position="184"/>
    </location>
</feature>
<dbReference type="PANTHER" id="PTHR30472">
    <property type="entry name" value="FERRIC ENTEROBACTIN TRANSPORT SYSTEM PERMEASE PROTEIN"/>
    <property type="match status" value="1"/>
</dbReference>
<reference evidence="10 11" key="1">
    <citation type="submission" date="2018-06" db="EMBL/GenBank/DDBJ databases">
        <title>Phytoactinopolyspora halophila sp. nov., a novel halophilic actinomycete isolated from a saline soil in China.</title>
        <authorList>
            <person name="Tang S.-K."/>
        </authorList>
    </citation>
    <scope>NUCLEOTIDE SEQUENCE [LARGE SCALE GENOMIC DNA]</scope>
    <source>
        <strain evidence="10 11">YIM 96934</strain>
    </source>
</reference>
<comment type="subcellular location">
    <subcellularLocation>
        <location evidence="1">Cell membrane</location>
        <topology evidence="1">Multi-pass membrane protein</topology>
    </subcellularLocation>
</comment>
<evidence type="ECO:0000256" key="4">
    <source>
        <dbReference type="ARBA" id="ARBA00022475"/>
    </source>
</evidence>
<evidence type="ECO:0000313" key="10">
    <source>
        <dbReference type="EMBL" id="RAW14176.1"/>
    </source>
</evidence>
<feature type="transmembrane region" description="Helical" evidence="9">
    <location>
        <begin position="324"/>
        <end position="342"/>
    </location>
</feature>
<feature type="transmembrane region" description="Helical" evidence="9">
    <location>
        <begin position="109"/>
        <end position="126"/>
    </location>
</feature>
<comment type="caution">
    <text evidence="10">The sequence shown here is derived from an EMBL/GenBank/DDBJ whole genome shotgun (WGS) entry which is preliminary data.</text>
</comment>
<dbReference type="InterPro" id="IPR000522">
    <property type="entry name" value="ABC_transptr_permease_BtuC"/>
</dbReference>
<sequence>MSGPPVTESPPPRSTHQGEDGAVPQESHRPSWRSIGAGGIVVLATALLVGSVLVAVTIGQADISIRESWTVMSDRLGLAALQVDALGLGARHPSQIHAEVIWEMRLPRALNAVVVGAGLAIVGAIMQTLTRNPMADPYLLGISSGASLGAVLVIVAGLGSGLVGVSAGAFAGALAAFLLVLMIGQRSGTLTPVRMILAGIAIGQFCGAVTSFVILWVADPHATQDVQFWLSGSLAASRWSSMRIAAVILVVALLLFLWHARSLNAFTFGEDAAASLGVDVNRVRWVLLVTCALLTGVLVAVSGAIGFVGLLLPHAVRFLVGPDHRIVLPLSTLLGGMFLLWVDTVARTVFDPRELPVGVVTAMLGVPAFIWILRKRQVRA</sequence>
<evidence type="ECO:0000256" key="1">
    <source>
        <dbReference type="ARBA" id="ARBA00004651"/>
    </source>
</evidence>
<accession>A0A329QPT1</accession>
<keyword evidence="4" id="KW-1003">Cell membrane</keyword>
<feature type="transmembrane region" description="Helical" evidence="9">
    <location>
        <begin position="196"/>
        <end position="218"/>
    </location>
</feature>
<dbReference type="GO" id="GO:0005886">
    <property type="term" value="C:plasma membrane"/>
    <property type="evidence" value="ECO:0007669"/>
    <property type="project" value="UniProtKB-SubCell"/>
</dbReference>
<feature type="transmembrane region" description="Helical" evidence="9">
    <location>
        <begin position="35"/>
        <end position="58"/>
    </location>
</feature>
<keyword evidence="5 9" id="KW-0812">Transmembrane</keyword>
<evidence type="ECO:0000256" key="7">
    <source>
        <dbReference type="ARBA" id="ARBA00023136"/>
    </source>
</evidence>
<keyword evidence="11" id="KW-1185">Reference proteome</keyword>
<feature type="transmembrane region" description="Helical" evidence="9">
    <location>
        <begin position="354"/>
        <end position="373"/>
    </location>
</feature>
<dbReference type="GO" id="GO:0033214">
    <property type="term" value="P:siderophore-iron import into cell"/>
    <property type="evidence" value="ECO:0007669"/>
    <property type="project" value="TreeGrafter"/>
</dbReference>
<keyword evidence="7 9" id="KW-0472">Membrane</keyword>
<feature type="region of interest" description="Disordered" evidence="8">
    <location>
        <begin position="1"/>
        <end position="30"/>
    </location>
</feature>
<evidence type="ECO:0000256" key="3">
    <source>
        <dbReference type="ARBA" id="ARBA00022448"/>
    </source>
</evidence>
<feature type="transmembrane region" description="Helical" evidence="9">
    <location>
        <begin position="239"/>
        <end position="258"/>
    </location>
</feature>
<evidence type="ECO:0000256" key="9">
    <source>
        <dbReference type="SAM" id="Phobius"/>
    </source>
</evidence>
<gene>
    <name evidence="10" type="ORF">DPM12_10975</name>
</gene>
<dbReference type="CDD" id="cd06550">
    <property type="entry name" value="TM_ABC_iron-siderophores_like"/>
    <property type="match status" value="1"/>
</dbReference>
<dbReference type="Proteomes" id="UP000250462">
    <property type="component" value="Unassembled WGS sequence"/>
</dbReference>
<comment type="similarity">
    <text evidence="2">Belongs to the binding-protein-dependent transport system permease family. FecCD subfamily.</text>
</comment>
<dbReference type="AlphaFoldDB" id="A0A329QPT1"/>
<evidence type="ECO:0000256" key="6">
    <source>
        <dbReference type="ARBA" id="ARBA00022989"/>
    </source>
</evidence>
<organism evidence="10 11">
    <name type="scientific">Phytoactinopolyspora halophila</name>
    <dbReference type="NCBI Taxonomy" id="1981511"/>
    <lineage>
        <taxon>Bacteria</taxon>
        <taxon>Bacillati</taxon>
        <taxon>Actinomycetota</taxon>
        <taxon>Actinomycetes</taxon>
        <taxon>Jiangellales</taxon>
        <taxon>Jiangellaceae</taxon>
        <taxon>Phytoactinopolyspora</taxon>
    </lineage>
</organism>
<evidence type="ECO:0000313" key="11">
    <source>
        <dbReference type="Proteomes" id="UP000250462"/>
    </source>
</evidence>